<keyword evidence="2" id="KW-1185">Reference proteome</keyword>
<organism evidence="1 2">
    <name type="scientific">Thiorhodococcus minor</name>
    <dbReference type="NCBI Taxonomy" id="57489"/>
    <lineage>
        <taxon>Bacteria</taxon>
        <taxon>Pseudomonadati</taxon>
        <taxon>Pseudomonadota</taxon>
        <taxon>Gammaproteobacteria</taxon>
        <taxon>Chromatiales</taxon>
        <taxon>Chromatiaceae</taxon>
        <taxon>Thiorhodococcus</taxon>
    </lineage>
</organism>
<evidence type="ECO:0000313" key="1">
    <source>
        <dbReference type="EMBL" id="NEV65197.1"/>
    </source>
</evidence>
<proteinExistence type="predicted"/>
<dbReference type="EMBL" id="JAAIJQ010000170">
    <property type="protein sequence ID" value="NEV65197.1"/>
    <property type="molecule type" value="Genomic_DNA"/>
</dbReference>
<dbReference type="Proteomes" id="UP000483379">
    <property type="component" value="Unassembled WGS sequence"/>
</dbReference>
<reference evidence="1 2" key="1">
    <citation type="submission" date="2020-02" db="EMBL/GenBank/DDBJ databases">
        <title>Genome sequences of Thiorhodococcus mannitoliphagus and Thiorhodococcus minor, purple sulfur photosynthetic bacteria in the gammaproteobacterial family, Chromatiaceae.</title>
        <authorList>
            <person name="Aviles F.A."/>
            <person name="Meyer T.E."/>
            <person name="Kyndt J.A."/>
        </authorList>
    </citation>
    <scope>NUCLEOTIDE SEQUENCE [LARGE SCALE GENOMIC DNA]</scope>
    <source>
        <strain evidence="1 2">DSM 11518</strain>
    </source>
</reference>
<evidence type="ECO:0000313" key="2">
    <source>
        <dbReference type="Proteomes" id="UP000483379"/>
    </source>
</evidence>
<sequence>MAAEVQEAFIEADAREYADVAPEALETSEQGHGRREIRRYLTLGDLSGVPRSALWEAMNMIGMVESERTINGKTTRETRFHIGSIGTDVETFSRGRCVDTGAWRISCIGAWMSPSTRTPRECGIPMRGRLSR</sequence>
<name>A0A6M0K926_9GAMM</name>
<comment type="caution">
    <text evidence="1">The sequence shown here is derived from an EMBL/GenBank/DDBJ whole genome shotgun (WGS) entry which is preliminary data.</text>
</comment>
<gene>
    <name evidence="1" type="ORF">G3446_25750</name>
</gene>
<accession>A0A6M0K926</accession>
<protein>
    <submittedName>
        <fullName evidence="1">Uncharacterized protein</fullName>
    </submittedName>
</protein>
<dbReference type="AlphaFoldDB" id="A0A6M0K926"/>